<comment type="subcellular location">
    <subcellularLocation>
        <location evidence="5">Mitochondrion inner membrane</location>
    </subcellularLocation>
</comment>
<accession>A0A1Y1HY38</accession>
<keyword evidence="5" id="KW-0999">Mitochondrion inner membrane</keyword>
<dbReference type="OrthoDB" id="2020000at2759"/>
<dbReference type="PANTHER" id="PTHR47601:SF1">
    <property type="entry name" value="CYTOCHROME C-TYPE BIOGENESIS CCMH-LIKE MITOCHONDRIAL PROTEIN"/>
    <property type="match status" value="1"/>
</dbReference>
<dbReference type="GO" id="GO:0005743">
    <property type="term" value="C:mitochondrial inner membrane"/>
    <property type="evidence" value="ECO:0007669"/>
    <property type="project" value="UniProtKB-SubCell"/>
</dbReference>
<dbReference type="GO" id="GO:0016491">
    <property type="term" value="F:oxidoreductase activity"/>
    <property type="evidence" value="ECO:0000318"/>
    <property type="project" value="GO_Central"/>
</dbReference>
<dbReference type="Proteomes" id="UP000054558">
    <property type="component" value="Unassembled WGS sequence"/>
</dbReference>
<evidence type="ECO:0000256" key="3">
    <source>
        <dbReference type="ARBA" id="ARBA00022723"/>
    </source>
</evidence>
<keyword evidence="5" id="KW-0496">Mitochondrion</keyword>
<dbReference type="GO" id="GO:0046872">
    <property type="term" value="F:metal ion binding"/>
    <property type="evidence" value="ECO:0007669"/>
    <property type="project" value="UniProtKB-KW"/>
</dbReference>
<evidence type="ECO:0000256" key="2">
    <source>
        <dbReference type="ARBA" id="ARBA00022617"/>
    </source>
</evidence>
<evidence type="ECO:0000259" key="6">
    <source>
        <dbReference type="Pfam" id="PF03918"/>
    </source>
</evidence>
<keyword evidence="3 5" id="KW-0479">Metal-binding</keyword>
<gene>
    <name evidence="7" type="ORF">KFL_000930170</name>
</gene>
<protein>
    <recommendedName>
        <fullName evidence="5">Cytochrome c-type biogenesis protein</fullName>
    </recommendedName>
</protein>
<dbReference type="InterPro" id="IPR005616">
    <property type="entry name" value="CcmH/CycL/Ccl2/NrfF_N"/>
</dbReference>
<reference evidence="7 8" key="1">
    <citation type="journal article" date="2014" name="Nat. Commun.">
        <title>Klebsormidium flaccidum genome reveals primary factors for plant terrestrial adaptation.</title>
        <authorList>
            <person name="Hori K."/>
            <person name="Maruyama F."/>
            <person name="Fujisawa T."/>
            <person name="Togashi T."/>
            <person name="Yamamoto N."/>
            <person name="Seo M."/>
            <person name="Sato S."/>
            <person name="Yamada T."/>
            <person name="Mori H."/>
            <person name="Tajima N."/>
            <person name="Moriyama T."/>
            <person name="Ikeuchi M."/>
            <person name="Watanabe M."/>
            <person name="Wada H."/>
            <person name="Kobayashi K."/>
            <person name="Saito M."/>
            <person name="Masuda T."/>
            <person name="Sasaki-Sekimoto Y."/>
            <person name="Mashiguchi K."/>
            <person name="Awai K."/>
            <person name="Shimojima M."/>
            <person name="Masuda S."/>
            <person name="Iwai M."/>
            <person name="Nobusawa T."/>
            <person name="Narise T."/>
            <person name="Kondo S."/>
            <person name="Saito H."/>
            <person name="Sato R."/>
            <person name="Murakawa M."/>
            <person name="Ihara Y."/>
            <person name="Oshima-Yamada Y."/>
            <person name="Ohtaka K."/>
            <person name="Satoh M."/>
            <person name="Sonobe K."/>
            <person name="Ishii M."/>
            <person name="Ohtani R."/>
            <person name="Kanamori-Sato M."/>
            <person name="Honoki R."/>
            <person name="Miyazaki D."/>
            <person name="Mochizuki H."/>
            <person name="Umetsu J."/>
            <person name="Higashi K."/>
            <person name="Shibata D."/>
            <person name="Kamiya Y."/>
            <person name="Sato N."/>
            <person name="Nakamura Y."/>
            <person name="Tabata S."/>
            <person name="Ida S."/>
            <person name="Kurokawa K."/>
            <person name="Ohta H."/>
        </authorList>
    </citation>
    <scope>NUCLEOTIDE SEQUENCE [LARGE SCALE GENOMIC DNA]</scope>
    <source>
        <strain evidence="7 8">NIES-2285</strain>
    </source>
</reference>
<comment type="similarity">
    <text evidence="1 5">Belongs to the CcmH/CycL/Ccl2/NrfF family.</text>
</comment>
<keyword evidence="4 5" id="KW-0408">Iron</keyword>
<dbReference type="AlphaFoldDB" id="A0A1Y1HY38"/>
<keyword evidence="5" id="KW-0472">Membrane</keyword>
<evidence type="ECO:0000256" key="4">
    <source>
        <dbReference type="ARBA" id="ARBA00023004"/>
    </source>
</evidence>
<feature type="domain" description="CcmH/CycL/Ccl2/NrfF N-terminal" evidence="6">
    <location>
        <begin position="4"/>
        <end position="146"/>
    </location>
</feature>
<keyword evidence="5" id="KW-0812">Transmembrane</keyword>
<proteinExistence type="inferred from homology"/>
<evidence type="ECO:0000313" key="7">
    <source>
        <dbReference type="EMBL" id="GAQ81871.1"/>
    </source>
</evidence>
<evidence type="ECO:0000256" key="5">
    <source>
        <dbReference type="RuleBase" id="RU364112"/>
    </source>
</evidence>
<evidence type="ECO:0000256" key="1">
    <source>
        <dbReference type="ARBA" id="ARBA00010342"/>
    </source>
</evidence>
<dbReference type="GO" id="GO:0005739">
    <property type="term" value="C:mitochondrion"/>
    <property type="evidence" value="ECO:0000318"/>
    <property type="project" value="GO_Central"/>
</dbReference>
<dbReference type="Pfam" id="PF03918">
    <property type="entry name" value="CcmH"/>
    <property type="match status" value="1"/>
</dbReference>
<dbReference type="OMA" id="MADDDTH"/>
<organism evidence="7 8">
    <name type="scientific">Klebsormidium nitens</name>
    <name type="common">Green alga</name>
    <name type="synonym">Ulothrix nitens</name>
    <dbReference type="NCBI Taxonomy" id="105231"/>
    <lineage>
        <taxon>Eukaryota</taxon>
        <taxon>Viridiplantae</taxon>
        <taxon>Streptophyta</taxon>
        <taxon>Klebsormidiophyceae</taxon>
        <taxon>Klebsormidiales</taxon>
        <taxon>Klebsormidiaceae</taxon>
        <taxon>Klebsormidium</taxon>
    </lineage>
</organism>
<dbReference type="Gene3D" id="1.10.8.640">
    <property type="entry name" value="Cytochrome C biogenesis protein"/>
    <property type="match status" value="1"/>
</dbReference>
<evidence type="ECO:0000313" key="8">
    <source>
        <dbReference type="Proteomes" id="UP000054558"/>
    </source>
</evidence>
<dbReference type="STRING" id="105231.A0A1Y1HY38"/>
<dbReference type="InterPro" id="IPR038297">
    <property type="entry name" value="CcmH/CycL/NrfF/Ccl2_sf"/>
</dbReference>
<sequence length="152" mass="16976">MASAPSEALPSSPTRVLSKEEVELRAKNVMRNVRCLTCPNQNIEDAQTNIAILMRKMIRDEIAGGKQEKEVYKTLQDKYGDHVLYSPPFDAQTAVLYLLPVIMLGGAAGLTLMSRRRPPKSADLSEAMLRGLPLKPEEYATLKHLLRPPPHR</sequence>
<dbReference type="PANTHER" id="PTHR47601">
    <property type="match status" value="1"/>
</dbReference>
<keyword evidence="2 5" id="KW-0349">Heme</keyword>
<name>A0A1Y1HY38_KLENI</name>
<dbReference type="EMBL" id="DF237042">
    <property type="protein sequence ID" value="GAQ81871.1"/>
    <property type="molecule type" value="Genomic_DNA"/>
</dbReference>
<dbReference type="CDD" id="cd16378">
    <property type="entry name" value="CcmH_N"/>
    <property type="match status" value="1"/>
</dbReference>
<feature type="transmembrane region" description="Helical" evidence="5">
    <location>
        <begin position="94"/>
        <end position="113"/>
    </location>
</feature>
<keyword evidence="8" id="KW-1185">Reference proteome</keyword>
<keyword evidence="5" id="KW-1133">Transmembrane helix</keyword>